<evidence type="ECO:0000256" key="1">
    <source>
        <dbReference type="SAM" id="MobiDB-lite"/>
    </source>
</evidence>
<evidence type="ECO:0000313" key="3">
    <source>
        <dbReference type="Proteomes" id="UP000604046"/>
    </source>
</evidence>
<feature type="compositionally biased region" description="Acidic residues" evidence="1">
    <location>
        <begin position="123"/>
        <end position="145"/>
    </location>
</feature>
<accession>A0A812PQY5</accession>
<dbReference type="EMBL" id="CAJNDS010002192">
    <property type="protein sequence ID" value="CAE7366753.1"/>
    <property type="molecule type" value="Genomic_DNA"/>
</dbReference>
<evidence type="ECO:0000313" key="2">
    <source>
        <dbReference type="EMBL" id="CAE7366753.1"/>
    </source>
</evidence>
<sequence length="175" mass="17894">MAWDFSVDVSKPRKGPTTPGFSGDWRGGAALHQAPQPSSQRRPAASGTVEEHDSDEEAPAVDAAENIDKSQVNLVWDSEKGRLVPAPAAGAAGAPGAQPDKSATPEAATTAPAAPAAEAPAEAPEDADEGEEEEDPAGDQEVDVEAESRAAFLSEASTPELIKQAVAAEHPADLP</sequence>
<feature type="region of interest" description="Disordered" evidence="1">
    <location>
        <begin position="1"/>
        <end position="74"/>
    </location>
</feature>
<feature type="compositionally biased region" description="Low complexity" evidence="1">
    <location>
        <begin position="86"/>
        <end position="97"/>
    </location>
</feature>
<reference evidence="2" key="1">
    <citation type="submission" date="2021-02" db="EMBL/GenBank/DDBJ databases">
        <authorList>
            <person name="Dougan E. K."/>
            <person name="Rhodes N."/>
            <person name="Thang M."/>
            <person name="Chan C."/>
        </authorList>
    </citation>
    <scope>NUCLEOTIDE SEQUENCE</scope>
</reference>
<keyword evidence="3" id="KW-1185">Reference proteome</keyword>
<proteinExistence type="predicted"/>
<feature type="compositionally biased region" description="Low complexity" evidence="1">
    <location>
        <begin position="104"/>
        <end position="122"/>
    </location>
</feature>
<organism evidence="2 3">
    <name type="scientific">Symbiodinium natans</name>
    <dbReference type="NCBI Taxonomy" id="878477"/>
    <lineage>
        <taxon>Eukaryota</taxon>
        <taxon>Sar</taxon>
        <taxon>Alveolata</taxon>
        <taxon>Dinophyceae</taxon>
        <taxon>Suessiales</taxon>
        <taxon>Symbiodiniaceae</taxon>
        <taxon>Symbiodinium</taxon>
    </lineage>
</organism>
<dbReference type="AlphaFoldDB" id="A0A812PQY5"/>
<comment type="caution">
    <text evidence="2">The sequence shown here is derived from an EMBL/GenBank/DDBJ whole genome shotgun (WGS) entry which is preliminary data.</text>
</comment>
<gene>
    <name evidence="2" type="ORF">SNAT2548_LOCUS19923</name>
</gene>
<dbReference type="Proteomes" id="UP000604046">
    <property type="component" value="Unassembled WGS sequence"/>
</dbReference>
<protein>
    <submittedName>
        <fullName evidence="2">Uncharacterized protein</fullName>
    </submittedName>
</protein>
<feature type="region of interest" description="Disordered" evidence="1">
    <location>
        <begin position="86"/>
        <end position="175"/>
    </location>
</feature>
<name>A0A812PQY5_9DINO</name>